<protein>
    <submittedName>
        <fullName evidence="1">Uncharacterized protein</fullName>
    </submittedName>
</protein>
<sequence>MFGRRVFASAPLPRYMWPKMHIQNETQARRMLPSFTPLAVAGGTHSIFCAGLAFNALCRSSASLGGEEGLVSPDGKLVSAEVAAACAEWCAQALRTTILPIHHLAAGSPYSKCLTWQTKNKVTLTCALMHKRR</sequence>
<gene>
    <name evidence="1" type="ORF">Q4I28_002928</name>
</gene>
<name>A0AAW3BWW0_9TRYP</name>
<organism evidence="1 2">
    <name type="scientific">Leishmania naiffi</name>
    <dbReference type="NCBI Taxonomy" id="5678"/>
    <lineage>
        <taxon>Eukaryota</taxon>
        <taxon>Discoba</taxon>
        <taxon>Euglenozoa</taxon>
        <taxon>Kinetoplastea</taxon>
        <taxon>Metakinetoplastina</taxon>
        <taxon>Trypanosomatida</taxon>
        <taxon>Trypanosomatidae</taxon>
        <taxon>Leishmaniinae</taxon>
        <taxon>Leishmania</taxon>
        <taxon>Leishmania naiffi species complex</taxon>
    </lineage>
</organism>
<reference evidence="1 2" key="1">
    <citation type="submission" date="2024-02" db="EMBL/GenBank/DDBJ databases">
        <title>FIRST GENOME SEQUENCES OF Leishmania (Viannia) shawi, Leishmania (Viannia) lindenbergi AND Leishmania (Viannia) utingensis.</title>
        <authorList>
            <person name="Resadore F."/>
            <person name="Custodio M.G.F."/>
            <person name="Boite M.C."/>
            <person name="Cupolillo E."/>
            <person name="Ferreira G.E.M."/>
        </authorList>
    </citation>
    <scope>NUCLEOTIDE SEQUENCE [LARGE SCALE GENOMIC DNA]</scope>
    <source>
        <strain evidence="1 2">MDAS/BR/1979/M5533</strain>
    </source>
</reference>
<dbReference type="PANTHER" id="PTHR38827">
    <property type="entry name" value="T. BRUCEI SPP.-SPECIFIC PROTEIN-RELATED"/>
    <property type="match status" value="1"/>
</dbReference>
<dbReference type="EMBL" id="JBAMZN010000020">
    <property type="protein sequence ID" value="KAL0526346.1"/>
    <property type="molecule type" value="Genomic_DNA"/>
</dbReference>
<comment type="caution">
    <text evidence="1">The sequence shown here is derived from an EMBL/GenBank/DDBJ whole genome shotgun (WGS) entry which is preliminary data.</text>
</comment>
<proteinExistence type="predicted"/>
<dbReference type="Proteomes" id="UP001501274">
    <property type="component" value="Unassembled WGS sequence"/>
</dbReference>
<evidence type="ECO:0000313" key="2">
    <source>
        <dbReference type="Proteomes" id="UP001501274"/>
    </source>
</evidence>
<dbReference type="AlphaFoldDB" id="A0AAW3BWW0"/>
<dbReference type="PANTHER" id="PTHR38827:SF1">
    <property type="entry name" value="T. BRUCEI SPP.-SPECIFIC PROTEIN"/>
    <property type="match status" value="1"/>
</dbReference>
<evidence type="ECO:0000313" key="1">
    <source>
        <dbReference type="EMBL" id="KAL0526346.1"/>
    </source>
</evidence>
<keyword evidence="2" id="KW-1185">Reference proteome</keyword>
<accession>A0AAW3BWW0</accession>